<evidence type="ECO:0000313" key="1">
    <source>
        <dbReference type="EMBL" id="ATF93942.1"/>
    </source>
</evidence>
<protein>
    <submittedName>
        <fullName evidence="1">AroM protein</fullName>
    </submittedName>
</protein>
<proteinExistence type="predicted"/>
<dbReference type="GO" id="GO:0016855">
    <property type="term" value="F:racemase and epimerase activity, acting on amino acids and derivatives"/>
    <property type="evidence" value="ECO:0007669"/>
    <property type="project" value="InterPro"/>
</dbReference>
<name>A0A291E1Z3_9ENTR</name>
<dbReference type="InterPro" id="IPR010843">
    <property type="entry name" value="Uncharacterised_AroM"/>
</dbReference>
<dbReference type="RefSeq" id="WP_061277075.1">
    <property type="nucleotide sequence ID" value="NZ_CP023525.1"/>
</dbReference>
<dbReference type="Proteomes" id="UP000217979">
    <property type="component" value="Chromosome"/>
</dbReference>
<dbReference type="Gene3D" id="3.40.50.1860">
    <property type="match status" value="1"/>
</dbReference>
<organism evidence="1 2">
    <name type="scientific">Cedecea neteri</name>
    <dbReference type="NCBI Taxonomy" id="158822"/>
    <lineage>
        <taxon>Bacteria</taxon>
        <taxon>Pseudomonadati</taxon>
        <taxon>Pseudomonadota</taxon>
        <taxon>Gammaproteobacteria</taxon>
        <taxon>Enterobacterales</taxon>
        <taxon>Enterobacteriaceae</taxon>
        <taxon>Cedecea</taxon>
    </lineage>
</organism>
<dbReference type="NCBIfam" id="NF007788">
    <property type="entry name" value="PRK10481.1"/>
    <property type="match status" value="1"/>
</dbReference>
<reference evidence="1 2" key="1">
    <citation type="submission" date="2017-09" db="EMBL/GenBank/DDBJ databases">
        <title>FDA dAtabase for Regulatory Grade micrObial Sequences (FDA-ARGOS): Supporting development and validation of Infectious Disease Dx tests.</title>
        <authorList>
            <person name="Minogue T."/>
            <person name="Wolcott M."/>
            <person name="Wasieloski L."/>
            <person name="Aguilar W."/>
            <person name="Moore D."/>
            <person name="Tallon L."/>
            <person name="Sadzewicz L."/>
            <person name="Ott S."/>
            <person name="Zhao X."/>
            <person name="Nagaraj S."/>
            <person name="Vavikolanu K."/>
            <person name="Aluvathingal J."/>
            <person name="Nadendla S."/>
            <person name="Sichtig H."/>
        </authorList>
    </citation>
    <scope>NUCLEOTIDE SEQUENCE [LARGE SCALE GENOMIC DNA]</scope>
    <source>
        <strain evidence="1 2">FDAARGOS_392</strain>
    </source>
</reference>
<dbReference type="EMBL" id="CP023525">
    <property type="protein sequence ID" value="ATF93942.1"/>
    <property type="molecule type" value="Genomic_DNA"/>
</dbReference>
<dbReference type="AlphaFoldDB" id="A0A291E1Z3"/>
<dbReference type="Pfam" id="PF07302">
    <property type="entry name" value="AroM"/>
    <property type="match status" value="1"/>
</dbReference>
<gene>
    <name evidence="1" type="ORF">CO704_18450</name>
</gene>
<accession>A0A291E1Z3</accession>
<sequence>MKPTVAILTVGKVSVSEVLPFLTEHISEQQISQVSLLGNLSPDEVRHQFSLSPGEESLLTLLADNTITSVGRDKISIAMQGIIEQLDNQGYEVILLMSTMPLTGLSARNAILLEPERIIPPLVASIVDGHQVGIILPVADMIKFQELKWRKLTHPPLYALANPVHGNEADLLEAGRKLMAEGADVLVLDCLGYHQKHRDLLQKQLDVPVLLSNVLVARLAAELLI</sequence>
<dbReference type="InterPro" id="IPR001920">
    <property type="entry name" value="Asp/Glu_race"/>
</dbReference>
<evidence type="ECO:0000313" key="2">
    <source>
        <dbReference type="Proteomes" id="UP000217979"/>
    </source>
</evidence>